<keyword evidence="2" id="KW-1185">Reference proteome</keyword>
<protein>
    <submittedName>
        <fullName evidence="1">Uncharacterized protein</fullName>
    </submittedName>
</protein>
<accession>A0AC61MUV8</accession>
<reference evidence="1" key="1">
    <citation type="submission" date="2021-01" db="EMBL/GenBank/DDBJ databases">
        <title>Complete genome sequence of Clostridiales bacterium R-7.</title>
        <authorList>
            <person name="Mahoney-Kurpe S.C."/>
            <person name="Palevich N."/>
            <person name="Koike S."/>
            <person name="Moon C.D."/>
            <person name="Attwood G.T."/>
        </authorList>
    </citation>
    <scope>NUCLEOTIDE SEQUENCE</scope>
    <source>
        <strain evidence="1">R-7</strain>
    </source>
</reference>
<organism evidence="1 2">
    <name type="scientific">Aristaeella hokkaidonensis</name>
    <dbReference type="NCBI Taxonomy" id="3046382"/>
    <lineage>
        <taxon>Bacteria</taxon>
        <taxon>Bacillati</taxon>
        <taxon>Bacillota</taxon>
        <taxon>Clostridia</taxon>
        <taxon>Eubacteriales</taxon>
        <taxon>Aristaeellaceae</taxon>
        <taxon>Aristaeella</taxon>
    </lineage>
</organism>
<name>A0AC61MUV8_9FIRM</name>
<dbReference type="EMBL" id="CP068393">
    <property type="protein sequence ID" value="QUC66189.1"/>
    <property type="molecule type" value="Genomic_DNA"/>
</dbReference>
<proteinExistence type="predicted"/>
<dbReference type="Proteomes" id="UP000682782">
    <property type="component" value="Chromosome"/>
</dbReference>
<gene>
    <name evidence="1" type="ORF">JYE49_09945</name>
</gene>
<sequence>MYIYEKDYIMRMIYGIIQMLAVILFGKKLDAQDLIIAYGDEFKGNNDYLLELVDKGEINAAENRLFEIIETSGMPKDALGPLILMFYEHVNSKDDDFLAKAGFSREEILTGLRDAMSRIGMDVSEYVNI</sequence>
<evidence type="ECO:0000313" key="2">
    <source>
        <dbReference type="Proteomes" id="UP000682782"/>
    </source>
</evidence>
<evidence type="ECO:0000313" key="1">
    <source>
        <dbReference type="EMBL" id="QUC66189.1"/>
    </source>
</evidence>